<feature type="domain" description="GTP cyclohydrolase II" evidence="11">
    <location>
        <begin position="30"/>
        <end position="193"/>
    </location>
</feature>
<dbReference type="InterPro" id="IPR032677">
    <property type="entry name" value="GTP_cyclohydro_II"/>
</dbReference>
<accession>A0ABU9CFS1</accession>
<evidence type="ECO:0000256" key="1">
    <source>
        <dbReference type="ARBA" id="ARBA00004853"/>
    </source>
</evidence>
<comment type="cofactor">
    <cofactor evidence="9">
        <name>Zn(2+)</name>
        <dbReference type="ChEBI" id="CHEBI:29105"/>
    </cofactor>
    <text evidence="9">Binds 1 zinc ion per subunit.</text>
</comment>
<feature type="binding site" evidence="9">
    <location>
        <begin position="72"/>
        <end position="76"/>
    </location>
    <ligand>
        <name>GTP</name>
        <dbReference type="ChEBI" id="CHEBI:37565"/>
    </ligand>
</feature>
<feature type="binding site" evidence="9">
    <location>
        <position position="172"/>
    </location>
    <ligand>
        <name>GTP</name>
        <dbReference type="ChEBI" id="CHEBI:37565"/>
    </ligand>
</feature>
<evidence type="ECO:0000256" key="7">
    <source>
        <dbReference type="ARBA" id="ARBA00023134"/>
    </source>
</evidence>
<evidence type="ECO:0000256" key="5">
    <source>
        <dbReference type="ARBA" id="ARBA00022801"/>
    </source>
</evidence>
<evidence type="ECO:0000313" key="13">
    <source>
        <dbReference type="Proteomes" id="UP001365405"/>
    </source>
</evidence>
<evidence type="ECO:0000256" key="8">
    <source>
        <dbReference type="ARBA" id="ARBA00049295"/>
    </source>
</evidence>
<dbReference type="InterPro" id="IPR000926">
    <property type="entry name" value="RibA"/>
</dbReference>
<feature type="binding site" evidence="9">
    <location>
        <position position="137"/>
    </location>
    <ligand>
        <name>GTP</name>
        <dbReference type="ChEBI" id="CHEBI:37565"/>
    </ligand>
</feature>
<feature type="binding site" evidence="9">
    <location>
        <position position="77"/>
    </location>
    <ligand>
        <name>Zn(2+)</name>
        <dbReference type="ChEBI" id="CHEBI:29105"/>
        <note>catalytic</note>
    </ligand>
</feature>
<keyword evidence="3 9" id="KW-0479">Metal-binding</keyword>
<dbReference type="Gene3D" id="3.40.50.10990">
    <property type="entry name" value="GTP cyclohydrolase II"/>
    <property type="match status" value="1"/>
</dbReference>
<feature type="compositionally biased region" description="Basic and acidic residues" evidence="10">
    <location>
        <begin position="208"/>
        <end position="220"/>
    </location>
</feature>
<feature type="binding site" evidence="9">
    <location>
        <position position="93"/>
    </location>
    <ligand>
        <name>GTP</name>
        <dbReference type="ChEBI" id="CHEBI:37565"/>
    </ligand>
</feature>
<keyword evidence="4 9" id="KW-0547">Nucleotide-binding</keyword>
<comment type="similarity">
    <text evidence="9">Belongs to the GTP cyclohydrolase II family.</text>
</comment>
<protein>
    <recommendedName>
        <fullName evidence="9">GTP cyclohydrolase-2</fullName>
        <ecNumber evidence="9">3.5.4.25</ecNumber>
    </recommendedName>
    <alternativeName>
        <fullName evidence="9">GTP cyclohydrolase II</fullName>
    </alternativeName>
</protein>
<comment type="function">
    <text evidence="9">Catalyzes the conversion of GTP to 2,5-diamino-6-ribosylamino-4(3H)-pyrimidinone 5'-phosphate (DARP), formate and pyrophosphate.</text>
</comment>
<feature type="binding site" evidence="9">
    <location>
        <position position="88"/>
    </location>
    <ligand>
        <name>Zn(2+)</name>
        <dbReference type="ChEBI" id="CHEBI:29105"/>
        <note>catalytic</note>
    </ligand>
</feature>
<feature type="active site" description="Nucleophile" evidence="9">
    <location>
        <position position="151"/>
    </location>
</feature>
<comment type="caution">
    <text evidence="12">The sequence shown here is derived from an EMBL/GenBank/DDBJ whole genome shotgun (WGS) entry which is preliminary data.</text>
</comment>
<dbReference type="InterPro" id="IPR036144">
    <property type="entry name" value="RibA-like_sf"/>
</dbReference>
<keyword evidence="13" id="KW-1185">Reference proteome</keyword>
<organism evidence="12 13">
    <name type="scientific">Pseudaquabacterium inlustre</name>
    <dbReference type="NCBI Taxonomy" id="2984192"/>
    <lineage>
        <taxon>Bacteria</taxon>
        <taxon>Pseudomonadati</taxon>
        <taxon>Pseudomonadota</taxon>
        <taxon>Betaproteobacteria</taxon>
        <taxon>Burkholderiales</taxon>
        <taxon>Sphaerotilaceae</taxon>
        <taxon>Pseudaquabacterium</taxon>
    </lineage>
</organism>
<dbReference type="EC" id="3.5.4.25" evidence="9"/>
<dbReference type="PANTHER" id="PTHR21327">
    <property type="entry name" value="GTP CYCLOHYDROLASE II-RELATED"/>
    <property type="match status" value="1"/>
</dbReference>
<evidence type="ECO:0000256" key="2">
    <source>
        <dbReference type="ARBA" id="ARBA00022619"/>
    </source>
</evidence>
<evidence type="ECO:0000259" key="11">
    <source>
        <dbReference type="Pfam" id="PF00925"/>
    </source>
</evidence>
<feature type="binding site" evidence="9">
    <location>
        <position position="177"/>
    </location>
    <ligand>
        <name>GTP</name>
        <dbReference type="ChEBI" id="CHEBI:37565"/>
    </ligand>
</feature>
<dbReference type="NCBIfam" id="TIGR00505">
    <property type="entry name" value="ribA"/>
    <property type="match status" value="1"/>
</dbReference>
<dbReference type="SUPFAM" id="SSF142695">
    <property type="entry name" value="RibA-like"/>
    <property type="match status" value="1"/>
</dbReference>
<dbReference type="GO" id="GO:0003935">
    <property type="term" value="F:GTP cyclohydrolase II activity"/>
    <property type="evidence" value="ECO:0007669"/>
    <property type="project" value="UniProtKB-EC"/>
</dbReference>
<sequence>MTAKLANASLPTDLLAPLRHQGPVPAGELVSCRLPTAWGDFELHGLIDATTGHEHAALSMGPIADGAPVLTRVHSECLTGDTLFSLKCDCGPQLQGGLRAIATEGRGVLLYLRQEGRGIGLVNKIRAYALQQAGADTVEANRLLGLPDDARDYAMAATLLGKLGVQRVKLLTNNPAKVEALQALGIEVSERVPLRTPANRHNQAYLKTKTDRMGHWRPDADTPAAGAADEQHER</sequence>
<comment type="catalytic activity">
    <reaction evidence="8 9">
        <text>GTP + 4 H2O = 2,5-diamino-6-hydroxy-4-(5-phosphoribosylamino)-pyrimidine + formate + 2 phosphate + 3 H(+)</text>
        <dbReference type="Rhea" id="RHEA:23704"/>
        <dbReference type="ChEBI" id="CHEBI:15377"/>
        <dbReference type="ChEBI" id="CHEBI:15378"/>
        <dbReference type="ChEBI" id="CHEBI:15740"/>
        <dbReference type="ChEBI" id="CHEBI:37565"/>
        <dbReference type="ChEBI" id="CHEBI:43474"/>
        <dbReference type="ChEBI" id="CHEBI:58614"/>
        <dbReference type="EC" id="3.5.4.25"/>
    </reaction>
</comment>
<feature type="active site" description="Proton acceptor" evidence="9">
    <location>
        <position position="149"/>
    </location>
</feature>
<dbReference type="Pfam" id="PF00925">
    <property type="entry name" value="GTP_cyclohydro2"/>
    <property type="match status" value="1"/>
</dbReference>
<keyword evidence="5 9" id="KW-0378">Hydrolase</keyword>
<evidence type="ECO:0000256" key="4">
    <source>
        <dbReference type="ARBA" id="ARBA00022741"/>
    </source>
</evidence>
<dbReference type="CDD" id="cd00641">
    <property type="entry name" value="GTP_cyclohydro2"/>
    <property type="match status" value="1"/>
</dbReference>
<evidence type="ECO:0000256" key="6">
    <source>
        <dbReference type="ARBA" id="ARBA00022833"/>
    </source>
</evidence>
<dbReference type="EMBL" id="JBBUTH010000004">
    <property type="protein sequence ID" value="MEK8050714.1"/>
    <property type="molecule type" value="Genomic_DNA"/>
</dbReference>
<keyword evidence="7 9" id="KW-0342">GTP-binding</keyword>
<keyword evidence="2 9" id="KW-0686">Riboflavin biosynthesis</keyword>
<comment type="pathway">
    <text evidence="1 9">Cofactor biosynthesis; riboflavin biosynthesis; 5-amino-6-(D-ribitylamino)uracil from GTP: step 1/4.</text>
</comment>
<evidence type="ECO:0000256" key="3">
    <source>
        <dbReference type="ARBA" id="ARBA00022723"/>
    </source>
</evidence>
<dbReference type="PANTHER" id="PTHR21327:SF18">
    <property type="entry name" value="3,4-DIHYDROXY-2-BUTANONE 4-PHOSPHATE SYNTHASE"/>
    <property type="match status" value="1"/>
</dbReference>
<evidence type="ECO:0000313" key="12">
    <source>
        <dbReference type="EMBL" id="MEK8050714.1"/>
    </source>
</evidence>
<feature type="region of interest" description="Disordered" evidence="10">
    <location>
        <begin position="200"/>
        <end position="234"/>
    </location>
</feature>
<evidence type="ECO:0000256" key="9">
    <source>
        <dbReference type="HAMAP-Rule" id="MF_00179"/>
    </source>
</evidence>
<dbReference type="NCBIfam" id="NF001591">
    <property type="entry name" value="PRK00393.1"/>
    <property type="match status" value="1"/>
</dbReference>
<proteinExistence type="inferred from homology"/>
<dbReference type="HAMAP" id="MF_00179">
    <property type="entry name" value="RibA"/>
    <property type="match status" value="1"/>
</dbReference>
<dbReference type="Proteomes" id="UP001365405">
    <property type="component" value="Unassembled WGS sequence"/>
</dbReference>
<feature type="binding site" evidence="9">
    <location>
        <begin position="115"/>
        <end position="117"/>
    </location>
    <ligand>
        <name>GTP</name>
        <dbReference type="ChEBI" id="CHEBI:37565"/>
    </ligand>
</feature>
<name>A0ABU9CFS1_9BURK</name>
<evidence type="ECO:0000256" key="10">
    <source>
        <dbReference type="SAM" id="MobiDB-lite"/>
    </source>
</evidence>
<reference evidence="12 13" key="1">
    <citation type="submission" date="2024-04" db="EMBL/GenBank/DDBJ databases">
        <title>Novel species of the genus Ideonella isolated from streams.</title>
        <authorList>
            <person name="Lu H."/>
        </authorList>
    </citation>
    <scope>NUCLEOTIDE SEQUENCE [LARGE SCALE GENOMIC DNA]</scope>
    <source>
        <strain evidence="12 13">DXS22W</strain>
    </source>
</reference>
<keyword evidence="6 9" id="KW-0862">Zinc</keyword>
<feature type="binding site" evidence="9">
    <location>
        <position position="90"/>
    </location>
    <ligand>
        <name>Zn(2+)</name>
        <dbReference type="ChEBI" id="CHEBI:29105"/>
        <note>catalytic</note>
    </ligand>
</feature>
<gene>
    <name evidence="9 12" type="primary">ribA</name>
    <name evidence="12" type="ORF">AACH10_10725</name>
</gene>